<dbReference type="GO" id="GO:0015288">
    <property type="term" value="F:porin activity"/>
    <property type="evidence" value="ECO:0007669"/>
    <property type="project" value="TreeGrafter"/>
</dbReference>
<comment type="subcellular location">
    <subcellularLocation>
        <location evidence="1">Cell outer membrane</location>
    </subcellularLocation>
</comment>
<keyword evidence="7" id="KW-0998">Cell outer membrane</keyword>
<gene>
    <name evidence="9" type="ORF">Pan216_32470</name>
</gene>
<evidence type="ECO:0000256" key="7">
    <source>
        <dbReference type="ARBA" id="ARBA00023237"/>
    </source>
</evidence>
<comment type="similarity">
    <text evidence="2">Belongs to the outer membrane factor (OMF) (TC 1.B.17) family.</text>
</comment>
<dbReference type="GO" id="GO:0015562">
    <property type="term" value="F:efflux transmembrane transporter activity"/>
    <property type="evidence" value="ECO:0007669"/>
    <property type="project" value="InterPro"/>
</dbReference>
<keyword evidence="4" id="KW-1134">Transmembrane beta strand</keyword>
<evidence type="ECO:0000256" key="2">
    <source>
        <dbReference type="ARBA" id="ARBA00007613"/>
    </source>
</evidence>
<dbReference type="AlphaFoldDB" id="A0A518B5X5"/>
<keyword evidence="10" id="KW-1185">Reference proteome</keyword>
<evidence type="ECO:0000256" key="5">
    <source>
        <dbReference type="ARBA" id="ARBA00022692"/>
    </source>
</evidence>
<dbReference type="Gene3D" id="1.20.1600.10">
    <property type="entry name" value="Outer membrane efflux proteins (OEP)"/>
    <property type="match status" value="1"/>
</dbReference>
<dbReference type="PANTHER" id="PTHR30026:SF23">
    <property type="entry name" value="TO APRF-PUTATIVE OUTER MEMBRANE EFFLUX PROTEIN OR SECRETED ALKALINE PHOSPHATASE-RELATED"/>
    <property type="match status" value="1"/>
</dbReference>
<feature type="region of interest" description="Disordered" evidence="8">
    <location>
        <begin position="613"/>
        <end position="728"/>
    </location>
</feature>
<keyword evidence="3" id="KW-0813">Transport</keyword>
<accession>A0A518B5X5</accession>
<organism evidence="9 10">
    <name type="scientific">Kolteria novifilia</name>
    <dbReference type="NCBI Taxonomy" id="2527975"/>
    <lineage>
        <taxon>Bacteria</taxon>
        <taxon>Pseudomonadati</taxon>
        <taxon>Planctomycetota</taxon>
        <taxon>Planctomycetia</taxon>
        <taxon>Kolteriales</taxon>
        <taxon>Kolteriaceae</taxon>
        <taxon>Kolteria</taxon>
    </lineage>
</organism>
<keyword evidence="5" id="KW-0812">Transmembrane</keyword>
<feature type="compositionally biased region" description="Polar residues" evidence="8">
    <location>
        <begin position="618"/>
        <end position="639"/>
    </location>
</feature>
<dbReference type="Pfam" id="PF02321">
    <property type="entry name" value="OEP"/>
    <property type="match status" value="1"/>
</dbReference>
<dbReference type="GO" id="GO:0009279">
    <property type="term" value="C:cell outer membrane"/>
    <property type="evidence" value="ECO:0007669"/>
    <property type="project" value="UniProtKB-SubCell"/>
</dbReference>
<evidence type="ECO:0000256" key="3">
    <source>
        <dbReference type="ARBA" id="ARBA00022448"/>
    </source>
</evidence>
<keyword evidence="6" id="KW-0472">Membrane</keyword>
<evidence type="ECO:0000256" key="4">
    <source>
        <dbReference type="ARBA" id="ARBA00022452"/>
    </source>
</evidence>
<dbReference type="OrthoDB" id="229865at2"/>
<proteinExistence type="inferred from homology"/>
<dbReference type="Proteomes" id="UP000317093">
    <property type="component" value="Chromosome"/>
</dbReference>
<sequence>MVRLLTPSHDAALPGSNPLGEFLLLAIIPLLVTVGGCQQTRRCEWQTALREVAIAPAPDEPECFDRPQDSSRAPRTVVDLSNLEKWDVTLNQVIQMALESSPRIAVLRNVPGQSGAQIDFELAAFDTYYSFGGTVNRDFAQTYNFLSIFDADSNQSLVNQLKFDTFGEVSGYDSYGVSSTDGGATQSTFDPEEADHMFVLSKRNATGGYSELDFDLSYFFQEPISSAFTAVNPGYYSALQAVVQQPLMQGAGIAFNRAPVMIARANYGQATYNFVGSVSNLLRDVENAYWELYSAYQDLYSRDLGLEQALSTWQLTKLALVAGTSPPSDELQARNQYDVFRAERLEALMSVLEAERSLRRLVGLPAEDGRQIIPADEPTQAEFKPDWNVGLEEAMSLRPEITSQHYAIRAAELELLRQRNGLLPDLTFSASYEITGLNQTFSESVADMVDARFTDWSLGLRIKRQIGERAAYASVRVARLALSQQRMALRQREFDIRQDLATAYQDVIGNYELMHVQQSRRLFASKFVTLQEQFYRHGTITIDVLLQAQASYADAVRDEGVAIVNYNQSLANWEYTKGTIIANDEVAVLEETTIAPPRARLFSKKRMRKWSTKKARTSVLSETEAPLTTETQSPVNAEPTSPLGDEPNSPDIPGREPRFSSATPPSRFAPRPYHPTDALLEPIPARPFISAESGPIRGRLPSGTEPLESRDWPIPIEASAEPLAPMRR</sequence>
<dbReference type="GO" id="GO:1990281">
    <property type="term" value="C:efflux pump complex"/>
    <property type="evidence" value="ECO:0007669"/>
    <property type="project" value="TreeGrafter"/>
</dbReference>
<dbReference type="EMBL" id="CP036279">
    <property type="protein sequence ID" value="QDU62380.1"/>
    <property type="molecule type" value="Genomic_DNA"/>
</dbReference>
<evidence type="ECO:0000313" key="10">
    <source>
        <dbReference type="Proteomes" id="UP000317093"/>
    </source>
</evidence>
<dbReference type="PANTHER" id="PTHR30026">
    <property type="entry name" value="OUTER MEMBRANE PROTEIN TOLC"/>
    <property type="match status" value="1"/>
</dbReference>
<evidence type="ECO:0000256" key="1">
    <source>
        <dbReference type="ARBA" id="ARBA00004442"/>
    </source>
</evidence>
<dbReference type="KEGG" id="knv:Pan216_32470"/>
<dbReference type="RefSeq" id="WP_145259092.1">
    <property type="nucleotide sequence ID" value="NZ_CP036279.1"/>
</dbReference>
<dbReference type="InterPro" id="IPR003423">
    <property type="entry name" value="OMP_efflux"/>
</dbReference>
<protein>
    <submittedName>
        <fullName evidence="9">Outer membrane efflux protein</fullName>
    </submittedName>
</protein>
<dbReference type="SUPFAM" id="SSF56954">
    <property type="entry name" value="Outer membrane efflux proteins (OEP)"/>
    <property type="match status" value="1"/>
</dbReference>
<name>A0A518B5X5_9BACT</name>
<reference evidence="9 10" key="1">
    <citation type="submission" date="2019-02" db="EMBL/GenBank/DDBJ databases">
        <title>Deep-cultivation of Planctomycetes and their phenomic and genomic characterization uncovers novel biology.</title>
        <authorList>
            <person name="Wiegand S."/>
            <person name="Jogler M."/>
            <person name="Boedeker C."/>
            <person name="Pinto D."/>
            <person name="Vollmers J."/>
            <person name="Rivas-Marin E."/>
            <person name="Kohn T."/>
            <person name="Peeters S.H."/>
            <person name="Heuer A."/>
            <person name="Rast P."/>
            <person name="Oberbeckmann S."/>
            <person name="Bunk B."/>
            <person name="Jeske O."/>
            <person name="Meyerdierks A."/>
            <person name="Storesund J.E."/>
            <person name="Kallscheuer N."/>
            <person name="Luecker S."/>
            <person name="Lage O.M."/>
            <person name="Pohl T."/>
            <person name="Merkel B.J."/>
            <person name="Hornburger P."/>
            <person name="Mueller R.-W."/>
            <person name="Bruemmer F."/>
            <person name="Labrenz M."/>
            <person name="Spormann A.M."/>
            <person name="Op den Camp H."/>
            <person name="Overmann J."/>
            <person name="Amann R."/>
            <person name="Jetten M.S.M."/>
            <person name="Mascher T."/>
            <person name="Medema M.H."/>
            <person name="Devos D.P."/>
            <person name="Kaster A.-K."/>
            <person name="Ovreas L."/>
            <person name="Rohde M."/>
            <person name="Galperin M.Y."/>
            <person name="Jogler C."/>
        </authorList>
    </citation>
    <scope>NUCLEOTIDE SEQUENCE [LARGE SCALE GENOMIC DNA]</scope>
    <source>
        <strain evidence="9 10">Pan216</strain>
    </source>
</reference>
<dbReference type="InterPro" id="IPR051906">
    <property type="entry name" value="TolC-like"/>
</dbReference>
<evidence type="ECO:0000313" key="9">
    <source>
        <dbReference type="EMBL" id="QDU62380.1"/>
    </source>
</evidence>
<evidence type="ECO:0000256" key="8">
    <source>
        <dbReference type="SAM" id="MobiDB-lite"/>
    </source>
</evidence>
<evidence type="ECO:0000256" key="6">
    <source>
        <dbReference type="ARBA" id="ARBA00023136"/>
    </source>
</evidence>